<evidence type="ECO:0000313" key="16">
    <source>
        <dbReference type="EMBL" id="CCH02699.1"/>
    </source>
</evidence>
<dbReference type="PATRIC" id="fig|1166018.3.peg.1667"/>
<dbReference type="STRING" id="1166018.FAES_4700"/>
<proteinExistence type="inferred from homology"/>
<feature type="chain" id="PRO_5003631507" description="Beta-lactamase" evidence="14">
    <location>
        <begin position="26"/>
        <end position="253"/>
    </location>
</feature>
<comment type="catalytic activity">
    <reaction evidence="1 13">
        <text>a beta-lactam + H2O = a substituted beta-amino acid</text>
        <dbReference type="Rhea" id="RHEA:20401"/>
        <dbReference type="ChEBI" id="CHEBI:15377"/>
        <dbReference type="ChEBI" id="CHEBI:35627"/>
        <dbReference type="ChEBI" id="CHEBI:140347"/>
        <dbReference type="EC" id="3.5.2.6"/>
    </reaction>
</comment>
<dbReference type="GO" id="GO:0046677">
    <property type="term" value="P:response to antibiotic"/>
    <property type="evidence" value="ECO:0007669"/>
    <property type="project" value="UniProtKB-UniRule"/>
</dbReference>
<dbReference type="GO" id="GO:0042597">
    <property type="term" value="C:periplasmic space"/>
    <property type="evidence" value="ECO:0007669"/>
    <property type="project" value="UniProtKB-SubCell"/>
</dbReference>
<sequence>MPHPMRFLFILLASTLFTHLAVAQAAQKPPLRVSRLSDRVFVHTTYGMYQGEPVPSNGLIVRTDDGVVLLDTGWDTEGNTDNTRQLLRWVADSLRLPVRLCIVTHSHDDKVGGIVELQKAGIRVVSTPLTAQKTVKQGYPSPDGILPADTTFTIGNVPIRTYFPGEGHTVDNIVVWLPSERILHGGCFVKSVAAFGMGYVGESNLTAWSGSIRNVKKRFGNARIVVPGHEEWTGPQALDHTLRLLEKYNANRH</sequence>
<keyword evidence="17" id="KW-1185">Reference proteome</keyword>
<dbReference type="EC" id="3.5.2.6" evidence="6 13"/>
<dbReference type="NCBIfam" id="NF033088">
    <property type="entry name" value="bla_subclass_B1"/>
    <property type="match status" value="1"/>
</dbReference>
<dbReference type="PANTHER" id="PTHR42951">
    <property type="entry name" value="METALLO-BETA-LACTAMASE DOMAIN-CONTAINING"/>
    <property type="match status" value="1"/>
</dbReference>
<comment type="subcellular location">
    <subcellularLocation>
        <location evidence="3">Periplasm</location>
    </subcellularLocation>
</comment>
<keyword evidence="8 14" id="KW-0732">Signal</keyword>
<dbReference type="GO" id="GO:0008270">
    <property type="term" value="F:zinc ion binding"/>
    <property type="evidence" value="ECO:0007669"/>
    <property type="project" value="InterPro"/>
</dbReference>
<evidence type="ECO:0000256" key="12">
    <source>
        <dbReference type="ARBA" id="ARBA00023251"/>
    </source>
</evidence>
<accession>I0KEZ6</accession>
<dbReference type="Proteomes" id="UP000011058">
    <property type="component" value="Chromosome"/>
</dbReference>
<keyword evidence="12 13" id="KW-0046">Antibiotic resistance</keyword>
<comment type="similarity">
    <text evidence="4 13">Belongs to the metallo-beta-lactamase superfamily. Class-B beta-lactamase family.</text>
</comment>
<dbReference type="InterPro" id="IPR058199">
    <property type="entry name" value="BlaB//VIM/IMP-1"/>
</dbReference>
<comment type="subunit">
    <text evidence="5">Monomer.</text>
</comment>
<dbReference type="KEGG" id="fae:FAES_4700"/>
<dbReference type="SUPFAM" id="SSF56281">
    <property type="entry name" value="Metallo-hydrolase/oxidoreductase"/>
    <property type="match status" value="1"/>
</dbReference>
<feature type="signal peptide" evidence="14">
    <location>
        <begin position="1"/>
        <end position="25"/>
    </location>
</feature>
<evidence type="ECO:0000256" key="5">
    <source>
        <dbReference type="ARBA" id="ARBA00011245"/>
    </source>
</evidence>
<dbReference type="GO" id="GO:0008800">
    <property type="term" value="F:beta-lactamase activity"/>
    <property type="evidence" value="ECO:0007669"/>
    <property type="project" value="UniProtKB-UniRule"/>
</dbReference>
<dbReference type="NCBIfam" id="NF012229">
    <property type="entry name" value="bla_class_B_core"/>
    <property type="match status" value="1"/>
</dbReference>
<evidence type="ECO:0000256" key="2">
    <source>
        <dbReference type="ARBA" id="ARBA00001947"/>
    </source>
</evidence>
<evidence type="ECO:0000256" key="14">
    <source>
        <dbReference type="SAM" id="SignalP"/>
    </source>
</evidence>
<name>I0KEZ6_9BACT</name>
<evidence type="ECO:0000256" key="1">
    <source>
        <dbReference type="ARBA" id="ARBA00001526"/>
    </source>
</evidence>
<dbReference type="GO" id="GO:0017001">
    <property type="term" value="P:antibiotic catabolic process"/>
    <property type="evidence" value="ECO:0007669"/>
    <property type="project" value="InterPro"/>
</dbReference>
<evidence type="ECO:0000256" key="11">
    <source>
        <dbReference type="ARBA" id="ARBA00022833"/>
    </source>
</evidence>
<keyword evidence="11 13" id="KW-0862">Zinc</keyword>
<dbReference type="RefSeq" id="WP_015333798.1">
    <property type="nucleotide sequence ID" value="NC_020054.1"/>
</dbReference>
<evidence type="ECO:0000256" key="8">
    <source>
        <dbReference type="ARBA" id="ARBA00022729"/>
    </source>
</evidence>
<evidence type="ECO:0000256" key="7">
    <source>
        <dbReference type="ARBA" id="ARBA00022723"/>
    </source>
</evidence>
<dbReference type="SMART" id="SM00849">
    <property type="entry name" value="Lactamase_B"/>
    <property type="match status" value="1"/>
</dbReference>
<evidence type="ECO:0000256" key="13">
    <source>
        <dbReference type="RuleBase" id="RU361140"/>
    </source>
</evidence>
<dbReference type="PANTHER" id="PTHR42951:SF4">
    <property type="entry name" value="ACYL-COENZYME A THIOESTERASE MBLAC2"/>
    <property type="match status" value="1"/>
</dbReference>
<keyword evidence="9" id="KW-0574">Periplasm</keyword>
<keyword evidence="7 13" id="KW-0479">Metal-binding</keyword>
<dbReference type="InterPro" id="IPR047917">
    <property type="entry name" value="BcII-like_MBL-B1"/>
</dbReference>
<dbReference type="CARD" id="ARO:3006887">
    <property type="molecule name" value="FIA-1"/>
    <property type="mechanism identifier" value="ARO:0001004"/>
    <property type="mechanism name" value="antibiotic inactivation"/>
</dbReference>
<gene>
    <name evidence="16" type="ORF">FAES_4700</name>
</gene>
<dbReference type="InterPro" id="IPR001018">
    <property type="entry name" value="Beta-lactamase_class-B_CS"/>
</dbReference>
<keyword evidence="10 13" id="KW-0378">Hydrolase</keyword>
<dbReference type="HOGENOM" id="CLU_068048_0_0_10"/>
<dbReference type="InterPro" id="IPR036866">
    <property type="entry name" value="RibonucZ/Hydroxyglut_hydro"/>
</dbReference>
<comment type="cofactor">
    <cofactor evidence="2 13">
        <name>Zn(2+)</name>
        <dbReference type="ChEBI" id="CHEBI:29105"/>
    </cofactor>
</comment>
<protein>
    <recommendedName>
        <fullName evidence="6 13">Beta-lactamase</fullName>
        <ecNumber evidence="6 13">3.5.2.6</ecNumber>
    </recommendedName>
</protein>
<evidence type="ECO:0000256" key="9">
    <source>
        <dbReference type="ARBA" id="ARBA00022764"/>
    </source>
</evidence>
<feature type="domain" description="Metallo-beta-lactamase" evidence="15">
    <location>
        <begin position="55"/>
        <end position="229"/>
    </location>
</feature>
<dbReference type="InterPro" id="IPR050855">
    <property type="entry name" value="NDM-1-like"/>
</dbReference>
<evidence type="ECO:0000256" key="6">
    <source>
        <dbReference type="ARBA" id="ARBA00012865"/>
    </source>
</evidence>
<dbReference type="Gene3D" id="3.60.15.10">
    <property type="entry name" value="Ribonuclease Z/Hydroxyacylglutathione hydrolase-like"/>
    <property type="match status" value="1"/>
</dbReference>
<dbReference type="AlphaFoldDB" id="I0KEZ6"/>
<dbReference type="CDD" id="cd16304">
    <property type="entry name" value="BcII-like_MBL-B1"/>
    <property type="match status" value="1"/>
</dbReference>
<dbReference type="Pfam" id="PF00753">
    <property type="entry name" value="Lactamase_B"/>
    <property type="match status" value="1"/>
</dbReference>
<dbReference type="InterPro" id="IPR001279">
    <property type="entry name" value="Metallo-B-lactamas"/>
</dbReference>
<evidence type="ECO:0000256" key="3">
    <source>
        <dbReference type="ARBA" id="ARBA00004418"/>
    </source>
</evidence>
<evidence type="ECO:0000313" key="17">
    <source>
        <dbReference type="Proteomes" id="UP000011058"/>
    </source>
</evidence>
<evidence type="ECO:0000256" key="10">
    <source>
        <dbReference type="ARBA" id="ARBA00022801"/>
    </source>
</evidence>
<dbReference type="EMBL" id="HE796683">
    <property type="protein sequence ID" value="CCH02699.1"/>
    <property type="molecule type" value="Genomic_DNA"/>
</dbReference>
<evidence type="ECO:0000259" key="15">
    <source>
        <dbReference type="SMART" id="SM00849"/>
    </source>
</evidence>
<dbReference type="PROSITE" id="PS00744">
    <property type="entry name" value="BETA_LACTAMASE_B_2"/>
    <property type="match status" value="1"/>
</dbReference>
<dbReference type="PROSITE" id="PS00743">
    <property type="entry name" value="BETA_LACTAMASE_B_1"/>
    <property type="match status" value="1"/>
</dbReference>
<organism evidence="16 17">
    <name type="scientific">Fibrella aestuarina BUZ 2</name>
    <dbReference type="NCBI Taxonomy" id="1166018"/>
    <lineage>
        <taxon>Bacteria</taxon>
        <taxon>Pseudomonadati</taxon>
        <taxon>Bacteroidota</taxon>
        <taxon>Cytophagia</taxon>
        <taxon>Cytophagales</taxon>
        <taxon>Spirosomataceae</taxon>
        <taxon>Fibrella</taxon>
    </lineage>
</organism>
<dbReference type="eggNOG" id="COG0491">
    <property type="taxonomic scope" value="Bacteria"/>
</dbReference>
<reference evidence="16 17" key="1">
    <citation type="journal article" date="2012" name="J. Bacteriol.">
        <title>Genome Sequence of Fibrella aestuarina BUZ 2T, a Filamentous Marine Bacterium.</title>
        <authorList>
            <person name="Filippini M."/>
            <person name="Qi W."/>
            <person name="Blom J."/>
            <person name="Goesmann A."/>
            <person name="Smits T.H."/>
            <person name="Bagheri H.C."/>
        </authorList>
    </citation>
    <scope>NUCLEOTIDE SEQUENCE [LARGE SCALE GENOMIC DNA]</scope>
    <source>
        <strain evidence="17">BUZ 2T</strain>
    </source>
</reference>
<evidence type="ECO:0000256" key="4">
    <source>
        <dbReference type="ARBA" id="ARBA00005250"/>
    </source>
</evidence>